<organism evidence="1 2">
    <name type="scientific">Chitinophaga pinensis (strain ATCC 43595 / DSM 2588 / LMG 13176 / NBRC 15968 / NCIMB 11800 / UQM 2034)</name>
    <dbReference type="NCBI Taxonomy" id="485918"/>
    <lineage>
        <taxon>Bacteria</taxon>
        <taxon>Pseudomonadati</taxon>
        <taxon>Bacteroidota</taxon>
        <taxon>Chitinophagia</taxon>
        <taxon>Chitinophagales</taxon>
        <taxon>Chitinophagaceae</taxon>
        <taxon>Chitinophaga</taxon>
    </lineage>
</organism>
<dbReference type="RefSeq" id="WP_012787733.1">
    <property type="nucleotide sequence ID" value="NC_013132.1"/>
</dbReference>
<accession>A0A979FYP5</accession>
<dbReference type="OrthoDB" id="880927at2"/>
<dbReference type="KEGG" id="cpi:Cpin_0051"/>
<protein>
    <submittedName>
        <fullName evidence="1">Uncharacterized protein</fullName>
    </submittedName>
</protein>
<dbReference type="AlphaFoldDB" id="A0A979FYP5"/>
<evidence type="ECO:0000313" key="1">
    <source>
        <dbReference type="EMBL" id="ACU57557.1"/>
    </source>
</evidence>
<dbReference type="EMBL" id="CP001699">
    <property type="protein sequence ID" value="ACU57557.1"/>
    <property type="molecule type" value="Genomic_DNA"/>
</dbReference>
<evidence type="ECO:0000313" key="2">
    <source>
        <dbReference type="Proteomes" id="UP000002215"/>
    </source>
</evidence>
<name>A0A979FYP5_CHIPD</name>
<reference evidence="2" key="1">
    <citation type="submission" date="2009-08" db="EMBL/GenBank/DDBJ databases">
        <title>The complete genome of Chitinophaga pinensis DSM 2588.</title>
        <authorList>
            <consortium name="US DOE Joint Genome Institute (JGI-PGF)"/>
            <person name="Lucas S."/>
            <person name="Copeland A."/>
            <person name="Lapidus A."/>
            <person name="Glavina del Rio T."/>
            <person name="Dalin E."/>
            <person name="Tice H."/>
            <person name="Bruce D."/>
            <person name="Goodwin L."/>
            <person name="Pitluck S."/>
            <person name="Kyrpides N."/>
            <person name="Mavromatis K."/>
            <person name="Ivanova N."/>
            <person name="Mikhailova N."/>
            <person name="Sims D."/>
            <person name="Meinche L."/>
            <person name="Brettin T."/>
            <person name="Detter J.C."/>
            <person name="Han C."/>
            <person name="Larimer F."/>
            <person name="Land M."/>
            <person name="Hauser L."/>
            <person name="Markowitz V."/>
            <person name="Cheng J.-F."/>
            <person name="Hugenholtz P."/>
            <person name="Woyke T."/>
            <person name="Wu D."/>
            <person name="Spring S."/>
            <person name="Klenk H.-P."/>
            <person name="Eisen J.A."/>
        </authorList>
    </citation>
    <scope>NUCLEOTIDE SEQUENCE [LARGE SCALE GENOMIC DNA]</scope>
    <source>
        <strain evidence="2">ATCC 43595 / DSM 2588 / LMG 13176 / NBRC 15968 / NCIMB 11800 / UQM 2034</strain>
    </source>
</reference>
<sequence>MARSNNNPLTKGASGTIADLLTFRTRRSGRVVMSAKRGESSVPPTAEQLAIQRRFKRGVIYAKAVLKDPTLKAYYTALAGPDQSAYNMALKDFMRPPIIESIGTDDYHGAVGDPILILAYDDFKVDSVRVVIRNAAGGVIEQGNAVLQVNGLDWAYTATTENLVLTGTIITIIAVDTPGNEVTKESIL</sequence>
<dbReference type="Proteomes" id="UP000002215">
    <property type="component" value="Chromosome"/>
</dbReference>
<proteinExistence type="predicted"/>
<gene>
    <name evidence="1" type="ordered locus">Cpin_0051</name>
</gene>
<reference evidence="1 2" key="2">
    <citation type="journal article" date="2010" name="Stand. Genomic Sci.">
        <title>Complete genome sequence of Chitinophaga pinensis type strain (UQM 2034).</title>
        <authorList>
            <person name="Glavina Del Rio T."/>
            <person name="Abt B."/>
            <person name="Spring S."/>
            <person name="Lapidus A."/>
            <person name="Nolan M."/>
            <person name="Tice H."/>
            <person name="Copeland A."/>
            <person name="Cheng J.F."/>
            <person name="Chen F."/>
            <person name="Bruce D."/>
            <person name="Goodwin L."/>
            <person name="Pitluck S."/>
            <person name="Ivanova N."/>
            <person name="Mavromatis K."/>
            <person name="Mikhailova N."/>
            <person name="Pati A."/>
            <person name="Chen A."/>
            <person name="Palaniappan K."/>
            <person name="Land M."/>
            <person name="Hauser L."/>
            <person name="Chang Y.J."/>
            <person name="Jeffries C.D."/>
            <person name="Chain P."/>
            <person name="Saunders E."/>
            <person name="Detter J.C."/>
            <person name="Brettin T."/>
            <person name="Rohde M."/>
            <person name="Goker M."/>
            <person name="Bristow J."/>
            <person name="Eisen J.A."/>
            <person name="Markowitz V."/>
            <person name="Hugenholtz P."/>
            <person name="Kyrpides N.C."/>
            <person name="Klenk H.P."/>
            <person name="Lucas S."/>
        </authorList>
    </citation>
    <scope>NUCLEOTIDE SEQUENCE [LARGE SCALE GENOMIC DNA]</scope>
    <source>
        <strain evidence="2">ATCC 43595 / DSM 2588 / LMG 13176 / NBRC 15968 / NCIMB 11800 / UQM 2034</strain>
    </source>
</reference>